<evidence type="ECO:0000256" key="3">
    <source>
        <dbReference type="ARBA" id="ARBA00022989"/>
    </source>
</evidence>
<dbReference type="AlphaFoldDB" id="A0A7X0ESM9"/>
<comment type="subcellular location">
    <subcellularLocation>
        <location evidence="1">Membrane</location>
    </subcellularLocation>
</comment>
<dbReference type="Pfam" id="PF01124">
    <property type="entry name" value="MAPEG"/>
    <property type="match status" value="1"/>
</dbReference>
<evidence type="ECO:0000256" key="2">
    <source>
        <dbReference type="ARBA" id="ARBA00022692"/>
    </source>
</evidence>
<dbReference type="InterPro" id="IPR023352">
    <property type="entry name" value="MAPEG-like_dom_sf"/>
</dbReference>
<name>A0A7X0ESM9_9PSED</name>
<evidence type="ECO:0000256" key="4">
    <source>
        <dbReference type="ARBA" id="ARBA00023136"/>
    </source>
</evidence>
<dbReference type="InterPro" id="IPR001129">
    <property type="entry name" value="Membr-assoc_MAPEG"/>
</dbReference>
<dbReference type="RefSeq" id="WP_184683947.1">
    <property type="nucleotide sequence ID" value="NZ_JACHLL010000004.1"/>
</dbReference>
<gene>
    <name evidence="6" type="ORF">HNP49_002635</name>
</gene>
<dbReference type="SUPFAM" id="SSF161084">
    <property type="entry name" value="MAPEG domain-like"/>
    <property type="match status" value="1"/>
</dbReference>
<protein>
    <submittedName>
        <fullName evidence="6">Putative MAPEG superfamily protein</fullName>
    </submittedName>
</protein>
<evidence type="ECO:0000256" key="1">
    <source>
        <dbReference type="ARBA" id="ARBA00004370"/>
    </source>
</evidence>
<comment type="caution">
    <text evidence="6">The sequence shown here is derived from an EMBL/GenBank/DDBJ whole genome shotgun (WGS) entry which is preliminary data.</text>
</comment>
<feature type="transmembrane region" description="Helical" evidence="5">
    <location>
        <begin position="112"/>
        <end position="133"/>
    </location>
</feature>
<keyword evidence="4 5" id="KW-0472">Membrane</keyword>
<dbReference type="Gene3D" id="1.20.120.550">
    <property type="entry name" value="Membrane associated eicosanoid/glutathione metabolism-like domain"/>
    <property type="match status" value="1"/>
</dbReference>
<organism evidence="6 7">
    <name type="scientific">Pseudomonas fluvialis</name>
    <dbReference type="NCBI Taxonomy" id="1793966"/>
    <lineage>
        <taxon>Bacteria</taxon>
        <taxon>Pseudomonadati</taxon>
        <taxon>Pseudomonadota</taxon>
        <taxon>Gammaproteobacteria</taxon>
        <taxon>Pseudomonadales</taxon>
        <taxon>Pseudomonadaceae</taxon>
        <taxon>Pseudomonas</taxon>
    </lineage>
</organism>
<keyword evidence="3 5" id="KW-1133">Transmembrane helix</keyword>
<evidence type="ECO:0000313" key="7">
    <source>
        <dbReference type="Proteomes" id="UP000557193"/>
    </source>
</evidence>
<keyword evidence="2 5" id="KW-0812">Transmembrane</keyword>
<dbReference type="GO" id="GO:0016020">
    <property type="term" value="C:membrane"/>
    <property type="evidence" value="ECO:0007669"/>
    <property type="project" value="UniProtKB-SubCell"/>
</dbReference>
<proteinExistence type="predicted"/>
<dbReference type="Proteomes" id="UP000557193">
    <property type="component" value="Unassembled WGS sequence"/>
</dbReference>
<evidence type="ECO:0000313" key="6">
    <source>
        <dbReference type="EMBL" id="MBB6342453.1"/>
    </source>
</evidence>
<evidence type="ECO:0000256" key="5">
    <source>
        <dbReference type="SAM" id="Phobius"/>
    </source>
</evidence>
<dbReference type="EMBL" id="JACHLL010000004">
    <property type="protein sequence ID" value="MBB6342453.1"/>
    <property type="molecule type" value="Genomic_DNA"/>
</dbReference>
<accession>A0A7X0ESM9</accession>
<sequence>MTLTATACALLGLVAWALVLVFLLVNQRGLMVLTGKMKVNAFAPDGSNTPSDFGQRLVRVHANCLENLPLQAAVLLYAIAAGQTALTDPLAGLLLGARLFQSVMHLISTGPLFVWLRFAGFFIQLAILGYWLLLLGGLI</sequence>
<keyword evidence="7" id="KW-1185">Reference proteome</keyword>
<reference evidence="6 7" key="1">
    <citation type="submission" date="2020-08" db="EMBL/GenBank/DDBJ databases">
        <title>Functional genomics of gut bacteria from endangered species of beetles.</title>
        <authorList>
            <person name="Carlos-Shanley C."/>
        </authorList>
    </citation>
    <scope>NUCLEOTIDE SEQUENCE [LARGE SCALE GENOMIC DNA]</scope>
    <source>
        <strain evidence="6 7">S00202</strain>
    </source>
</reference>